<dbReference type="InterPro" id="IPR000907">
    <property type="entry name" value="LipOase"/>
</dbReference>
<dbReference type="GO" id="GO:0034440">
    <property type="term" value="P:lipid oxidation"/>
    <property type="evidence" value="ECO:0007669"/>
    <property type="project" value="InterPro"/>
</dbReference>
<evidence type="ECO:0000313" key="4">
    <source>
        <dbReference type="EMBL" id="MEE3716033.1"/>
    </source>
</evidence>
<protein>
    <submittedName>
        <fullName evidence="4">Lipoxygenase family protein</fullName>
    </submittedName>
</protein>
<name>A0AAW9PYR1_9CYAN</name>
<dbReference type="PANTHER" id="PTHR11771">
    <property type="entry name" value="LIPOXYGENASE"/>
    <property type="match status" value="1"/>
</dbReference>
<evidence type="ECO:0000256" key="2">
    <source>
        <dbReference type="ARBA" id="ARBA00023002"/>
    </source>
</evidence>
<dbReference type="PROSITE" id="PS51393">
    <property type="entry name" value="LIPOXYGENASE_3"/>
    <property type="match status" value="1"/>
</dbReference>
<dbReference type="InterPro" id="IPR013819">
    <property type="entry name" value="LipOase_C"/>
</dbReference>
<sequence>MERLEAIAFLNLNDPHGGANNNMKPYLPQNDPEPQQRRNYLSHQQQAYRFDYDFLSPLVFLQEVPAVENFSAKYIAERVLATAEILPNMLAAKGRDFLDPFDELQDYEDLFTVLPLPKVAKVYQTNSSFAEQRLSGANPMVIRLLQANDPRAEVLKKIPSYKKEFEPLFDVPKELANGNIYIADYTGTDANYRGPALVQGGTHEKGRKYLPKPRAFFWWRQTGIRDRGKLVPIAIQLEIAPDSHVYTPFDRPLDWLFAKFCVQIADGNHHEMNSHLGRTHVVMEPIAIGTAHHLAENHPLSLLLRPHFRFMLTNNHLAQEHLINPGGDVDELLAGTLAESLELAKDAYEGWNLRDFAFPTEIKNRGLDDPDRLPHYPYRDDGLLLWNAIYTFVFGYLNYFYPTTQAIVDDSELQAWARELSSPKEANGGKVKGMPDRIDTVTQLVEIVTAIVFTCGPQHSAVNFPQYEYMAFAPNMPLAAYRNMPEPHELITEKEILQLLPPYKRTADQLKTLYSLAAYRYDRLGNYDKSFQELYHEDYRDIFAGTPILDLLRQFQQDLNAAEQEIDADNQKRIVPYPFLKPSLVLNSISI</sequence>
<reference evidence="4" key="1">
    <citation type="submission" date="2024-01" db="EMBL/GenBank/DDBJ databases">
        <title>Bank of Algae and Cyanobacteria of the Azores (BACA) strain genomes.</title>
        <authorList>
            <person name="Luz R."/>
            <person name="Cordeiro R."/>
            <person name="Fonseca A."/>
            <person name="Goncalves V."/>
        </authorList>
    </citation>
    <scope>NUCLEOTIDE SEQUENCE</scope>
    <source>
        <strain evidence="4">BACA0141</strain>
    </source>
</reference>
<keyword evidence="1" id="KW-0479">Metal-binding</keyword>
<dbReference type="Gene3D" id="3.10.450.60">
    <property type="match status" value="1"/>
</dbReference>
<evidence type="ECO:0000313" key="5">
    <source>
        <dbReference type="Proteomes" id="UP001333818"/>
    </source>
</evidence>
<dbReference type="SUPFAM" id="SSF48484">
    <property type="entry name" value="Lipoxigenase"/>
    <property type="match status" value="1"/>
</dbReference>
<evidence type="ECO:0000256" key="1">
    <source>
        <dbReference type="ARBA" id="ARBA00022723"/>
    </source>
</evidence>
<dbReference type="GO" id="GO:0016702">
    <property type="term" value="F:oxidoreductase activity, acting on single donors with incorporation of molecular oxygen, incorporation of two atoms of oxygen"/>
    <property type="evidence" value="ECO:0007669"/>
    <property type="project" value="InterPro"/>
</dbReference>
<evidence type="ECO:0000259" key="3">
    <source>
        <dbReference type="PROSITE" id="PS51393"/>
    </source>
</evidence>
<dbReference type="Pfam" id="PF00305">
    <property type="entry name" value="Lipoxygenase"/>
    <property type="match status" value="1"/>
</dbReference>
<keyword evidence="5" id="KW-1185">Reference proteome</keyword>
<dbReference type="Gene3D" id="1.20.245.10">
    <property type="entry name" value="Lipoxygenase-1, Domain 5"/>
    <property type="match status" value="1"/>
</dbReference>
<dbReference type="PRINTS" id="PR00087">
    <property type="entry name" value="LIPOXYGENASE"/>
</dbReference>
<comment type="caution">
    <text evidence="4">The sequence shown here is derived from an EMBL/GenBank/DDBJ whole genome shotgun (WGS) entry which is preliminary data.</text>
</comment>
<dbReference type="AlphaFoldDB" id="A0AAW9PYR1"/>
<dbReference type="Proteomes" id="UP001333818">
    <property type="component" value="Unassembled WGS sequence"/>
</dbReference>
<keyword evidence="2" id="KW-0560">Oxidoreductase</keyword>
<gene>
    <name evidence="4" type="ORF">V2H45_04640</name>
</gene>
<dbReference type="EMBL" id="JAZBJZ010000011">
    <property type="protein sequence ID" value="MEE3716033.1"/>
    <property type="molecule type" value="Genomic_DNA"/>
</dbReference>
<organism evidence="4 5">
    <name type="scientific">Tumidithrix elongata BACA0141</name>
    <dbReference type="NCBI Taxonomy" id="2716417"/>
    <lineage>
        <taxon>Bacteria</taxon>
        <taxon>Bacillati</taxon>
        <taxon>Cyanobacteriota</taxon>
        <taxon>Cyanophyceae</taxon>
        <taxon>Pseudanabaenales</taxon>
        <taxon>Pseudanabaenaceae</taxon>
        <taxon>Tumidithrix</taxon>
        <taxon>Tumidithrix elongata</taxon>
    </lineage>
</organism>
<dbReference type="InterPro" id="IPR036226">
    <property type="entry name" value="LipOase_C_sf"/>
</dbReference>
<accession>A0AAW9PYR1</accession>
<proteinExistence type="predicted"/>
<feature type="domain" description="Lipoxygenase" evidence="3">
    <location>
        <begin position="25"/>
        <end position="591"/>
    </location>
</feature>
<dbReference type="GO" id="GO:0046872">
    <property type="term" value="F:metal ion binding"/>
    <property type="evidence" value="ECO:0007669"/>
    <property type="project" value="UniProtKB-KW"/>
</dbReference>